<dbReference type="OrthoDB" id="7366523at2"/>
<dbReference type="InterPro" id="IPR025668">
    <property type="entry name" value="Tnp_DDE_dom"/>
</dbReference>
<evidence type="ECO:0000313" key="5">
    <source>
        <dbReference type="Proteomes" id="UP000509702"/>
    </source>
</evidence>
<dbReference type="EMBL" id="CP054621">
    <property type="protein sequence ID" value="QKS54031.1"/>
    <property type="molecule type" value="Genomic_DNA"/>
</dbReference>
<feature type="region of interest" description="Disordered" evidence="1">
    <location>
        <begin position="100"/>
        <end position="119"/>
    </location>
</feature>
<evidence type="ECO:0000256" key="1">
    <source>
        <dbReference type="SAM" id="MobiDB-lite"/>
    </source>
</evidence>
<accession>A0A6N1AQI9</accession>
<keyword evidence="4" id="KW-0614">Plasmid</keyword>
<reference evidence="4 5" key="1">
    <citation type="submission" date="2020-06" db="EMBL/GenBank/DDBJ databases">
        <title>Complete genome of Azosprillum oryzae KACC14407.</title>
        <authorList>
            <person name="Kim M."/>
            <person name="Park Y.-J."/>
            <person name="Shin J.-H."/>
        </authorList>
    </citation>
    <scope>NUCLEOTIDE SEQUENCE [LARGE SCALE GENOMIC DNA]</scope>
    <source>
        <strain evidence="4 5">KACC 14407</strain>
        <plasmid evidence="4 5">unnamed6</plasmid>
    </source>
</reference>
<proteinExistence type="predicted"/>
<dbReference type="Pfam" id="PF13340">
    <property type="entry name" value="DUF4096"/>
    <property type="match status" value="1"/>
</dbReference>
<evidence type="ECO:0000259" key="3">
    <source>
        <dbReference type="Pfam" id="PF13586"/>
    </source>
</evidence>
<keyword evidence="5" id="KW-1185">Reference proteome</keyword>
<sequence length="256" mass="28724">MLNDTQWAVLGPLVEACRPHSKVPPSNLRRTVSAILWRHENGAKWRSLPSDLGPWWMAAQTFIRWSRLGVWERLLALVQERGVQLGMAFLDGTSVRAHQKAAGATRKRDSQAERDAREALGRSRGGFGTKVCVIADGSGRAVAFRIAPGQAHELPHAVPLLDRLPAVPLWIVADRGYASHAFRQHLRDRGAKPAIPPKRTEPALAWPAWAYNNRNRVERLWVRLKEWRAVATRYEKTAASFMGVLCLAAALDWIRS</sequence>
<dbReference type="PANTHER" id="PTHR30007">
    <property type="entry name" value="PHP DOMAIN PROTEIN"/>
    <property type="match status" value="1"/>
</dbReference>
<evidence type="ECO:0000259" key="2">
    <source>
        <dbReference type="Pfam" id="PF13340"/>
    </source>
</evidence>
<feature type="domain" description="Insertion element IS402-like" evidence="2">
    <location>
        <begin position="2"/>
        <end position="74"/>
    </location>
</feature>
<dbReference type="RefSeq" id="WP_149199680.1">
    <property type="nucleotide sequence ID" value="NZ_BSOV01000002.1"/>
</dbReference>
<dbReference type="Proteomes" id="UP000509702">
    <property type="component" value="Plasmid unnamed6"/>
</dbReference>
<feature type="compositionally biased region" description="Basic and acidic residues" evidence="1">
    <location>
        <begin position="106"/>
        <end position="119"/>
    </location>
</feature>
<organism evidence="4 5">
    <name type="scientific">Azospirillum oryzae</name>
    <dbReference type="NCBI Taxonomy" id="286727"/>
    <lineage>
        <taxon>Bacteria</taxon>
        <taxon>Pseudomonadati</taxon>
        <taxon>Pseudomonadota</taxon>
        <taxon>Alphaproteobacteria</taxon>
        <taxon>Rhodospirillales</taxon>
        <taxon>Azospirillaceae</taxon>
        <taxon>Azospirillum</taxon>
    </lineage>
</organism>
<dbReference type="PANTHER" id="PTHR30007:SF1">
    <property type="entry name" value="BLR1914 PROTEIN"/>
    <property type="match status" value="1"/>
</dbReference>
<dbReference type="NCBIfam" id="NF033580">
    <property type="entry name" value="transpos_IS5_3"/>
    <property type="match status" value="1"/>
</dbReference>
<dbReference type="KEGG" id="aoz:HUE56_26450"/>
<geneLocation type="plasmid" evidence="4 5">
    <name>unnamed6</name>
</geneLocation>
<dbReference type="Pfam" id="PF13586">
    <property type="entry name" value="DDE_Tnp_1_2"/>
    <property type="match status" value="1"/>
</dbReference>
<protein>
    <submittedName>
        <fullName evidence="4">IS5 family transposase</fullName>
    </submittedName>
</protein>
<name>A0A6N1AQI9_9PROT</name>
<dbReference type="InterPro" id="IPR025161">
    <property type="entry name" value="IS402-like_dom"/>
</dbReference>
<evidence type="ECO:0000313" key="4">
    <source>
        <dbReference type="EMBL" id="QKS54031.1"/>
    </source>
</evidence>
<dbReference type="AlphaFoldDB" id="A0A6N1AQI9"/>
<feature type="domain" description="Transposase DDE" evidence="3">
    <location>
        <begin position="172"/>
        <end position="254"/>
    </location>
</feature>
<gene>
    <name evidence="4" type="ORF">HUE56_26450</name>
</gene>